<feature type="transmembrane region" description="Helical" evidence="1">
    <location>
        <begin position="125"/>
        <end position="142"/>
    </location>
</feature>
<evidence type="ECO:0000313" key="4">
    <source>
        <dbReference type="Proteomes" id="UP000198549"/>
    </source>
</evidence>
<evidence type="ECO:0000256" key="1">
    <source>
        <dbReference type="SAM" id="Phobius"/>
    </source>
</evidence>
<evidence type="ECO:0000313" key="5">
    <source>
        <dbReference type="Proteomes" id="UP000460142"/>
    </source>
</evidence>
<evidence type="ECO:0000313" key="3">
    <source>
        <dbReference type="EMBL" id="SDO70707.1"/>
    </source>
</evidence>
<feature type="transmembrane region" description="Helical" evidence="1">
    <location>
        <begin position="68"/>
        <end position="90"/>
    </location>
</feature>
<dbReference type="Proteomes" id="UP000460142">
    <property type="component" value="Unassembled WGS sequence"/>
</dbReference>
<name>A0A1H0LR98_PSERE</name>
<reference evidence="2 5" key="2">
    <citation type="submission" date="2019-09" db="EMBL/GenBank/DDBJ databases">
        <title>Draft genome sequences of 48 bacterial type strains from the CCUG.</title>
        <authorList>
            <person name="Tunovic T."/>
            <person name="Pineiro-Iglesias B."/>
            <person name="Unosson C."/>
            <person name="Inganas E."/>
            <person name="Ohlen M."/>
            <person name="Cardew S."/>
            <person name="Jensie-Markopoulos S."/>
            <person name="Salva-Serra F."/>
            <person name="Jaen-Luchoro D."/>
            <person name="Karlsson R."/>
            <person name="Svensson-Stadler L."/>
            <person name="Chun J."/>
            <person name="Moore E."/>
        </authorList>
    </citation>
    <scope>NUCLEOTIDE SEQUENCE [LARGE SCALE GENOMIC DNA]</scope>
    <source>
        <strain evidence="2 5">CCUG 53116</strain>
    </source>
</reference>
<protein>
    <submittedName>
        <fullName evidence="3">Uncharacterized protein</fullName>
    </submittedName>
</protein>
<gene>
    <name evidence="2" type="ORF">F7R15_18500</name>
    <name evidence="3" type="ORF">SAMN04490202_1608</name>
</gene>
<sequence>MSSVSLGLLGFFIGMPLIIILVWLIYMVHAYTEKVEALLSNSGFVKANFKAFDQAGLSLWKNRAMNDVHIGLIFLIILSPLLLLMVWLIYVVQVHTEKAEAFLCNSHFVSVNKAAFSNMGIFGKFMRSGVLTMVLIMPGISVRRGIVNAAEVERFPKALKRMLVISWGGFWLLSIAFIVFGVFVKCVK</sequence>
<accession>A0A1H0LR98</accession>
<keyword evidence="1" id="KW-0812">Transmembrane</keyword>
<reference evidence="3 4" key="1">
    <citation type="submission" date="2016-10" db="EMBL/GenBank/DDBJ databases">
        <authorList>
            <person name="de Groot N.N."/>
        </authorList>
    </citation>
    <scope>NUCLEOTIDE SEQUENCE [LARGE SCALE GENOMIC DNA]</scope>
    <source>
        <strain evidence="3 4">BS3776</strain>
    </source>
</reference>
<dbReference type="OrthoDB" id="6995375at2"/>
<dbReference type="EMBL" id="VZPS01000012">
    <property type="protein sequence ID" value="KAB0484018.1"/>
    <property type="molecule type" value="Genomic_DNA"/>
</dbReference>
<proteinExistence type="predicted"/>
<evidence type="ECO:0000313" key="2">
    <source>
        <dbReference type="EMBL" id="KAB0484018.1"/>
    </source>
</evidence>
<keyword evidence="1" id="KW-1133">Transmembrane helix</keyword>
<dbReference type="EMBL" id="LT629709">
    <property type="protein sequence ID" value="SDO70707.1"/>
    <property type="molecule type" value="Genomic_DNA"/>
</dbReference>
<organism evidence="3 4">
    <name type="scientific">Pseudomonas reinekei</name>
    <dbReference type="NCBI Taxonomy" id="395598"/>
    <lineage>
        <taxon>Bacteria</taxon>
        <taxon>Pseudomonadati</taxon>
        <taxon>Pseudomonadota</taxon>
        <taxon>Gammaproteobacteria</taxon>
        <taxon>Pseudomonadales</taxon>
        <taxon>Pseudomonadaceae</taxon>
        <taxon>Pseudomonas</taxon>
    </lineage>
</organism>
<dbReference type="RefSeq" id="WP_083659325.1">
    <property type="nucleotide sequence ID" value="NZ_LT629709.1"/>
</dbReference>
<feature type="transmembrane region" description="Helical" evidence="1">
    <location>
        <begin position="163"/>
        <end position="184"/>
    </location>
</feature>
<dbReference type="AlphaFoldDB" id="A0A1H0LR98"/>
<keyword evidence="1" id="KW-0472">Membrane</keyword>
<dbReference type="Proteomes" id="UP000198549">
    <property type="component" value="Chromosome I"/>
</dbReference>
<feature type="transmembrane region" description="Helical" evidence="1">
    <location>
        <begin position="6"/>
        <end position="26"/>
    </location>
</feature>